<dbReference type="EMBL" id="CM007387">
    <property type="protein sequence ID" value="ONK65637.1"/>
    <property type="molecule type" value="Genomic_DNA"/>
</dbReference>
<protein>
    <recommendedName>
        <fullName evidence="2">J domain-containing protein</fullName>
    </recommendedName>
</protein>
<evidence type="ECO:0000313" key="4">
    <source>
        <dbReference type="Proteomes" id="UP000243459"/>
    </source>
</evidence>
<dbReference type="PANTHER" id="PTHR44137">
    <property type="entry name" value="BNAC03G44070D PROTEIN"/>
    <property type="match status" value="1"/>
</dbReference>
<dbReference type="Gramene" id="ONK65637">
    <property type="protein sequence ID" value="ONK65637"/>
    <property type="gene ID" value="A4U43_C07F39120"/>
</dbReference>
<dbReference type="PRINTS" id="PR00625">
    <property type="entry name" value="JDOMAIN"/>
</dbReference>
<organism evidence="3 4">
    <name type="scientific">Asparagus officinalis</name>
    <name type="common">Garden asparagus</name>
    <dbReference type="NCBI Taxonomy" id="4686"/>
    <lineage>
        <taxon>Eukaryota</taxon>
        <taxon>Viridiplantae</taxon>
        <taxon>Streptophyta</taxon>
        <taxon>Embryophyta</taxon>
        <taxon>Tracheophyta</taxon>
        <taxon>Spermatophyta</taxon>
        <taxon>Magnoliopsida</taxon>
        <taxon>Liliopsida</taxon>
        <taxon>Asparagales</taxon>
        <taxon>Asparagaceae</taxon>
        <taxon>Asparagoideae</taxon>
        <taxon>Asparagus</taxon>
    </lineage>
</organism>
<proteinExistence type="predicted"/>
<dbReference type="SMART" id="SM00271">
    <property type="entry name" value="DnaJ"/>
    <property type="match status" value="1"/>
</dbReference>
<keyword evidence="4" id="KW-1185">Reference proteome</keyword>
<dbReference type="Pfam" id="PF00226">
    <property type="entry name" value="DnaJ"/>
    <property type="match status" value="1"/>
</dbReference>
<dbReference type="AlphaFoldDB" id="A0A5P1EKC8"/>
<evidence type="ECO:0000259" key="2">
    <source>
        <dbReference type="PROSITE" id="PS50076"/>
    </source>
</evidence>
<dbReference type="CDD" id="cd06257">
    <property type="entry name" value="DnaJ"/>
    <property type="match status" value="1"/>
</dbReference>
<reference evidence="4" key="1">
    <citation type="journal article" date="2017" name="Nat. Commun.">
        <title>The asparagus genome sheds light on the origin and evolution of a young Y chromosome.</title>
        <authorList>
            <person name="Harkess A."/>
            <person name="Zhou J."/>
            <person name="Xu C."/>
            <person name="Bowers J.E."/>
            <person name="Van der Hulst R."/>
            <person name="Ayyampalayam S."/>
            <person name="Mercati F."/>
            <person name="Riccardi P."/>
            <person name="McKain M.R."/>
            <person name="Kakrana A."/>
            <person name="Tang H."/>
            <person name="Ray J."/>
            <person name="Groenendijk J."/>
            <person name="Arikit S."/>
            <person name="Mathioni S.M."/>
            <person name="Nakano M."/>
            <person name="Shan H."/>
            <person name="Telgmann-Rauber A."/>
            <person name="Kanno A."/>
            <person name="Yue Z."/>
            <person name="Chen H."/>
            <person name="Li W."/>
            <person name="Chen Y."/>
            <person name="Xu X."/>
            <person name="Zhang Y."/>
            <person name="Luo S."/>
            <person name="Chen H."/>
            <person name="Gao J."/>
            <person name="Mao Z."/>
            <person name="Pires J.C."/>
            <person name="Luo M."/>
            <person name="Kudrna D."/>
            <person name="Wing R.A."/>
            <person name="Meyers B.C."/>
            <person name="Yi K."/>
            <person name="Kong H."/>
            <person name="Lavrijsen P."/>
            <person name="Sunseri F."/>
            <person name="Falavigna A."/>
            <person name="Ye Y."/>
            <person name="Leebens-Mack J.H."/>
            <person name="Chen G."/>
        </authorList>
    </citation>
    <scope>NUCLEOTIDE SEQUENCE [LARGE SCALE GENOMIC DNA]</scope>
    <source>
        <strain evidence="4">cv. DH0086</strain>
    </source>
</reference>
<feature type="domain" description="J" evidence="2">
    <location>
        <begin position="63"/>
        <end position="119"/>
    </location>
</feature>
<gene>
    <name evidence="3" type="ORF">A4U43_C07F39120</name>
</gene>
<name>A0A5P1EKC8_ASPOF</name>
<dbReference type="InterPro" id="IPR001623">
    <property type="entry name" value="DnaJ_domain"/>
</dbReference>
<dbReference type="PROSITE" id="PS50076">
    <property type="entry name" value="DNAJ_2"/>
    <property type="match status" value="1"/>
</dbReference>
<sequence>MECRKEEAEKALKLAEEKFKANDLQGAKRFALKAQSIYPSLPNLTQTITAYGIHVLAATKSDDWHSILGVSPDADHETIKKQYKKLCMLTHPDKNRSAAAEGATKIILQAWSVLSTTRTPSTEANFSVIPGNFKALRTCGRCRRTHAWEFKLSSCRQCLLHRCKNCGTWSPVKEPTTNYGYGTGDIGCSCGGGIGLGPYKSLFSRCTGCNNHSCLAIDLSWMPTQKPWTPEFLACPRCGGWNIYFVENSKYHVDCSKCGASSVIGVDVGSSSKSSGGKRKRSRWDQH</sequence>
<dbReference type="GO" id="GO:0005783">
    <property type="term" value="C:endoplasmic reticulum"/>
    <property type="evidence" value="ECO:0007669"/>
    <property type="project" value="UniProtKB-ARBA"/>
</dbReference>
<dbReference type="Gene3D" id="1.10.287.110">
    <property type="entry name" value="DnaJ domain"/>
    <property type="match status" value="1"/>
</dbReference>
<dbReference type="OrthoDB" id="10250354at2759"/>
<accession>A0A5P1EKC8</accession>
<evidence type="ECO:0000256" key="1">
    <source>
        <dbReference type="SAM" id="MobiDB-lite"/>
    </source>
</evidence>
<evidence type="ECO:0000313" key="3">
    <source>
        <dbReference type="EMBL" id="ONK65637.1"/>
    </source>
</evidence>
<dbReference type="InterPro" id="IPR036869">
    <property type="entry name" value="J_dom_sf"/>
</dbReference>
<dbReference type="Proteomes" id="UP000243459">
    <property type="component" value="Chromosome 7"/>
</dbReference>
<dbReference type="PANTHER" id="PTHR44137:SF16">
    <property type="entry name" value="OS03G0837400 PROTEIN"/>
    <property type="match status" value="1"/>
</dbReference>
<dbReference type="SUPFAM" id="SSF46565">
    <property type="entry name" value="Chaperone J-domain"/>
    <property type="match status" value="1"/>
</dbReference>
<feature type="compositionally biased region" description="Basic residues" evidence="1">
    <location>
        <begin position="276"/>
        <end position="287"/>
    </location>
</feature>
<feature type="region of interest" description="Disordered" evidence="1">
    <location>
        <begin position="268"/>
        <end position="287"/>
    </location>
</feature>